<dbReference type="SUPFAM" id="SSF89550">
    <property type="entry name" value="PHP domain-like"/>
    <property type="match status" value="1"/>
</dbReference>
<sequence length="484" mass="54730">MEDFILSSGQQFEFEVHVDRSNKASSPFFEIPVYVTKGVTRIDVTFQYDKSNDCLIDIGILDSTATNFPTQRGFRGWSGGARDHFFVARDSATPGYYAGEIHEGVWKIVLGLYILPVEGASIKLGMKADDSARKLFIPPEPVRVRRNGAGWFRGDLHCHTYHSDAKGSPELLAENARMVGLDFLAVTDHNTTTQWQYFGQKSTEDLVFVPGMELTTYRGHANIFGLSEWIDFRIRGSEDLPTFLEEVKRQNAIFSVNHDKEPLIWDYDYPEMDCMEVFHGHWLTSNEGILKTYDRLLAEGRQISLIGGSDLHQPAELRPPGPFGLGKPTTVIWAPYLDANSVVDALKKGFGYVTESPTGPHLIFNVNSKPMGSCIKSAELDSNDLDVNFEVKGAKGDKLRFITDAGCIKEYRIPSEDWQDGIKISVPGKFLRAEIEAENSRKRLINELLDWYKERPIYNRSQQSLEDPPRILRSLSNPVFFKDV</sequence>
<dbReference type="PANTHER" id="PTHR42924">
    <property type="entry name" value="EXONUCLEASE"/>
    <property type="match status" value="1"/>
</dbReference>
<feature type="domain" description="Polymerase/histidinol phosphatase N-terminal" evidence="1">
    <location>
        <begin position="154"/>
        <end position="218"/>
    </location>
</feature>
<dbReference type="GO" id="GO:0004534">
    <property type="term" value="F:5'-3' RNA exonuclease activity"/>
    <property type="evidence" value="ECO:0007669"/>
    <property type="project" value="TreeGrafter"/>
</dbReference>
<accession>A0A2D6YLY0</accession>
<organism evidence="2 3">
    <name type="scientific">SAR324 cluster bacterium</name>
    <dbReference type="NCBI Taxonomy" id="2024889"/>
    <lineage>
        <taxon>Bacteria</taxon>
        <taxon>Deltaproteobacteria</taxon>
        <taxon>SAR324 cluster</taxon>
    </lineage>
</organism>
<dbReference type="Gene3D" id="3.20.20.140">
    <property type="entry name" value="Metal-dependent hydrolases"/>
    <property type="match status" value="1"/>
</dbReference>
<protein>
    <recommendedName>
        <fullName evidence="1">Polymerase/histidinol phosphatase N-terminal domain-containing protein</fullName>
    </recommendedName>
</protein>
<evidence type="ECO:0000313" key="3">
    <source>
        <dbReference type="Proteomes" id="UP000226525"/>
    </source>
</evidence>
<reference evidence="3" key="1">
    <citation type="submission" date="2017-09" db="EMBL/GenBank/DDBJ databases">
        <title>The Reconstruction of 2,631 Draft Metagenome-Assembled Genomes from the Global Oceans.</title>
        <authorList>
            <person name="Tully B.J."/>
            <person name="Graham E.D."/>
            <person name="Heidelberg J.F."/>
        </authorList>
    </citation>
    <scope>NUCLEOTIDE SEQUENCE [LARGE SCALE GENOMIC DNA]</scope>
</reference>
<dbReference type="InterPro" id="IPR016195">
    <property type="entry name" value="Pol/histidinol_Pase-like"/>
</dbReference>
<dbReference type="GO" id="GO:0035312">
    <property type="term" value="F:5'-3' DNA exonuclease activity"/>
    <property type="evidence" value="ECO:0007669"/>
    <property type="project" value="TreeGrafter"/>
</dbReference>
<gene>
    <name evidence="2" type="ORF">CMN54_12365</name>
</gene>
<dbReference type="AlphaFoldDB" id="A0A2D6YLY0"/>
<evidence type="ECO:0000313" key="2">
    <source>
        <dbReference type="EMBL" id="MAH64211.1"/>
    </source>
</evidence>
<dbReference type="Proteomes" id="UP000226525">
    <property type="component" value="Unassembled WGS sequence"/>
</dbReference>
<dbReference type="SMART" id="SM00481">
    <property type="entry name" value="POLIIIAc"/>
    <property type="match status" value="1"/>
</dbReference>
<dbReference type="PANTHER" id="PTHR42924:SF3">
    <property type="entry name" value="POLYMERASE_HISTIDINOL PHOSPHATASE N-TERMINAL DOMAIN-CONTAINING PROTEIN"/>
    <property type="match status" value="1"/>
</dbReference>
<dbReference type="InterPro" id="IPR052018">
    <property type="entry name" value="PHP_domain"/>
</dbReference>
<proteinExistence type="predicted"/>
<name>A0A2D6YLY0_9DELT</name>
<dbReference type="CDD" id="cd07432">
    <property type="entry name" value="PHP_HisPPase"/>
    <property type="match status" value="1"/>
</dbReference>
<dbReference type="InterPro" id="IPR003141">
    <property type="entry name" value="Pol/His_phosphatase_N"/>
</dbReference>
<comment type="caution">
    <text evidence="2">The sequence shown here is derived from an EMBL/GenBank/DDBJ whole genome shotgun (WGS) entry which is preliminary data.</text>
</comment>
<dbReference type="NCBIfam" id="NF038032">
    <property type="entry name" value="CehA_McbA_metalo"/>
    <property type="match status" value="1"/>
</dbReference>
<dbReference type="EMBL" id="NZEX01000143">
    <property type="protein sequence ID" value="MAH64211.1"/>
    <property type="molecule type" value="Genomic_DNA"/>
</dbReference>
<evidence type="ECO:0000259" key="1">
    <source>
        <dbReference type="SMART" id="SM00481"/>
    </source>
</evidence>